<keyword evidence="3 6" id="KW-0378">Hydrolase</keyword>
<comment type="catalytic activity">
    <reaction evidence="1">
        <text>Hydrolyzes the link between N-acetylmuramoyl residues and L-amino acid residues in certain cell-wall glycopeptides.</text>
        <dbReference type="EC" id="3.5.1.28"/>
    </reaction>
</comment>
<dbReference type="Pfam" id="PF01510">
    <property type="entry name" value="Amidase_2"/>
    <property type="match status" value="1"/>
</dbReference>
<protein>
    <recommendedName>
        <fullName evidence="2">N-acetylmuramoyl-L-alanine amidase</fullName>
        <ecNumber evidence="2">3.5.1.28</ecNumber>
    </recommendedName>
</protein>
<dbReference type="GO" id="GO:0071555">
    <property type="term" value="P:cell wall organization"/>
    <property type="evidence" value="ECO:0007669"/>
    <property type="project" value="UniProtKB-KW"/>
</dbReference>
<proteinExistence type="predicted"/>
<dbReference type="Gene3D" id="3.40.80.10">
    <property type="entry name" value="Peptidoglycan recognition protein-like"/>
    <property type="match status" value="1"/>
</dbReference>
<dbReference type="GO" id="GO:0008745">
    <property type="term" value="F:N-acetylmuramoyl-L-alanine amidase activity"/>
    <property type="evidence" value="ECO:0007669"/>
    <property type="project" value="UniProtKB-EC"/>
</dbReference>
<dbReference type="GO" id="GO:0019867">
    <property type="term" value="C:outer membrane"/>
    <property type="evidence" value="ECO:0007669"/>
    <property type="project" value="TreeGrafter"/>
</dbReference>
<dbReference type="GO" id="GO:0009253">
    <property type="term" value="P:peptidoglycan catabolic process"/>
    <property type="evidence" value="ECO:0007669"/>
    <property type="project" value="InterPro"/>
</dbReference>
<evidence type="ECO:0000313" key="6">
    <source>
        <dbReference type="EMBL" id="CUH52525.1"/>
    </source>
</evidence>
<dbReference type="InterPro" id="IPR051206">
    <property type="entry name" value="NAMLAA_amidase_2"/>
</dbReference>
<dbReference type="PANTHER" id="PTHR30417">
    <property type="entry name" value="N-ACETYLMURAMOYL-L-ALANINE AMIDASE AMID"/>
    <property type="match status" value="1"/>
</dbReference>
<evidence type="ECO:0000259" key="5">
    <source>
        <dbReference type="SMART" id="SM00644"/>
    </source>
</evidence>
<dbReference type="RefSeq" id="WP_058239747.1">
    <property type="nucleotide sequence ID" value="NZ_CYPW01000018.1"/>
</dbReference>
<gene>
    <name evidence="6" type="primary">ampD</name>
    <name evidence="6" type="ORF">SHM7688_01972</name>
</gene>
<evidence type="ECO:0000256" key="2">
    <source>
        <dbReference type="ARBA" id="ARBA00011901"/>
    </source>
</evidence>
<dbReference type="InterPro" id="IPR036505">
    <property type="entry name" value="Amidase/PGRP_sf"/>
</dbReference>
<name>A0A0P1FEA6_9RHOB</name>
<feature type="domain" description="N-acetylmuramoyl-L-alanine amidase" evidence="5">
    <location>
        <begin position="10"/>
        <end position="143"/>
    </location>
</feature>
<evidence type="ECO:0000313" key="7">
    <source>
        <dbReference type="Proteomes" id="UP000054823"/>
    </source>
</evidence>
<sequence>MRPAIRQHPSPNFGARRDGLRPELVVIHYTAMETAQAAIDWLCNPEAEVSAHYVICEQGQITQLVAEDMRAWHAGMGEWQGRDDVNSRSIGIELANRGNHPFPAQQMTALEMLLRGIMARWGIGPAGVIGHSDLAPGRKIDPGLRFDWHRLEIQGLAERRGDDHGPPDASMSQFREIAKSRGYTASVDDETLLAAVRLRYRPWARGPLIAEDFTPIGHAALWT</sequence>
<organism evidence="6 7">
    <name type="scientific">Shimia marina</name>
    <dbReference type="NCBI Taxonomy" id="321267"/>
    <lineage>
        <taxon>Bacteria</taxon>
        <taxon>Pseudomonadati</taxon>
        <taxon>Pseudomonadota</taxon>
        <taxon>Alphaproteobacteria</taxon>
        <taxon>Rhodobacterales</taxon>
        <taxon>Roseobacteraceae</taxon>
    </lineage>
</organism>
<dbReference type="PANTHER" id="PTHR30417:SF1">
    <property type="entry name" value="N-ACETYLMURAMOYL-L-ALANINE AMIDASE AMID"/>
    <property type="match status" value="1"/>
</dbReference>
<evidence type="ECO:0000256" key="4">
    <source>
        <dbReference type="ARBA" id="ARBA00023316"/>
    </source>
</evidence>
<keyword evidence="4" id="KW-0961">Cell wall biogenesis/degradation</keyword>
<dbReference type="AlphaFoldDB" id="A0A0P1FEA6"/>
<dbReference type="SMART" id="SM00644">
    <property type="entry name" value="Ami_2"/>
    <property type="match status" value="1"/>
</dbReference>
<accession>A0A0P1FEA6</accession>
<keyword evidence="7" id="KW-1185">Reference proteome</keyword>
<evidence type="ECO:0000256" key="1">
    <source>
        <dbReference type="ARBA" id="ARBA00001561"/>
    </source>
</evidence>
<dbReference type="STRING" id="321267.SHM7688_01972"/>
<dbReference type="GO" id="GO:0009254">
    <property type="term" value="P:peptidoglycan turnover"/>
    <property type="evidence" value="ECO:0007669"/>
    <property type="project" value="TreeGrafter"/>
</dbReference>
<dbReference type="SUPFAM" id="SSF55846">
    <property type="entry name" value="N-acetylmuramoyl-L-alanine amidase-like"/>
    <property type="match status" value="1"/>
</dbReference>
<dbReference type="InterPro" id="IPR002502">
    <property type="entry name" value="Amidase_domain"/>
</dbReference>
<dbReference type="OrthoDB" id="9794842at2"/>
<evidence type="ECO:0000256" key="3">
    <source>
        <dbReference type="ARBA" id="ARBA00022801"/>
    </source>
</evidence>
<dbReference type="CDD" id="cd06583">
    <property type="entry name" value="PGRP"/>
    <property type="match status" value="1"/>
</dbReference>
<dbReference type="EMBL" id="CYPW01000018">
    <property type="protein sequence ID" value="CUH52525.1"/>
    <property type="molecule type" value="Genomic_DNA"/>
</dbReference>
<dbReference type="Proteomes" id="UP000054823">
    <property type="component" value="Unassembled WGS sequence"/>
</dbReference>
<reference evidence="6 7" key="1">
    <citation type="submission" date="2015-09" db="EMBL/GenBank/DDBJ databases">
        <authorList>
            <consortium name="Swine Surveillance"/>
        </authorList>
    </citation>
    <scope>NUCLEOTIDE SEQUENCE [LARGE SCALE GENOMIC DNA]</scope>
    <source>
        <strain evidence="6 7">CECT 7688</strain>
    </source>
</reference>
<dbReference type="EC" id="3.5.1.28" evidence="2"/>